<reference evidence="3 4" key="1">
    <citation type="submission" date="2014-02" db="EMBL/GenBank/DDBJ databases">
        <authorList>
            <person name="Sears C."/>
            <person name="Carroll K."/>
            <person name="Sack B.R."/>
            <person name="Qadri F."/>
            <person name="Myers L.L."/>
            <person name="Chung G.-T."/>
            <person name="Escheverria P."/>
            <person name="Fraser C.M."/>
            <person name="Sadzewicz L."/>
            <person name="Shefchek K.A."/>
            <person name="Tallon L."/>
            <person name="Das S.P."/>
            <person name="Daugherty S."/>
            <person name="Mongodin E.F."/>
        </authorList>
    </citation>
    <scope>NUCLEOTIDE SEQUENCE [LARGE SCALE GENOMIC DNA]</scope>
    <source>
        <strain evidence="3 4">2-F-2 #4</strain>
    </source>
</reference>
<dbReference type="PANTHER" id="PTHR45632:SF3">
    <property type="entry name" value="KELCH-LIKE PROTEIN 32"/>
    <property type="match status" value="1"/>
</dbReference>
<dbReference type="Proteomes" id="UP000022272">
    <property type="component" value="Unassembled WGS sequence"/>
</dbReference>
<dbReference type="RefSeq" id="WP_032569626.1">
    <property type="nucleotide sequence ID" value="NZ_JGDM01000007.1"/>
</dbReference>
<accession>A0A015YQI8</accession>
<evidence type="ECO:0000313" key="4">
    <source>
        <dbReference type="Proteomes" id="UP000022272"/>
    </source>
</evidence>
<keyword evidence="1" id="KW-0880">Kelch repeat</keyword>
<proteinExistence type="predicted"/>
<protein>
    <submittedName>
        <fullName evidence="3">Kelch motif family protein</fullName>
    </submittedName>
</protein>
<evidence type="ECO:0000256" key="1">
    <source>
        <dbReference type="ARBA" id="ARBA00022441"/>
    </source>
</evidence>
<evidence type="ECO:0000313" key="3">
    <source>
        <dbReference type="EMBL" id="EXZ46503.1"/>
    </source>
</evidence>
<sequence length="441" mass="49724">MRKYLTLVIFLTFFDSSSLFSQVGGRIVDAKTKQPLVGANIYTDLGVGVSVADKKGEFMINNGELLRDADTLCFSFVGYCTKRFSVTSLLQKKNVILLQEEPFALGEVTVYGIKKSYLRLPYTQISSMPVPLYSFAMISLEKKLYLTGGDRSQIKPPMGFSLTGSGGLPSGFVYEKYSNKIYVYDIISNTWTIINKKLRERAYHSALYNDGKIYVMGGKRFSTNRKIEYLDETVEIYDIHRDTLLTDPVNPHQAASAAAFVYDDKLIVMGGSTYRVENGWQKYSDKIHMLDLKEGVWYEAGKMPLGMETNGILVGHTVFLFGGYRQRTLSDILTYDLITGLWRKRGKLWFSVGKAALARGGDKVYILENGVIQVYNLYTNEIKAYQIDLKLREGGLYCTDDKLIIVGGYSEGIDGKLGDAGVYEVRLSDFSRTELHLINRE</sequence>
<dbReference type="InterPro" id="IPR008969">
    <property type="entry name" value="CarboxyPept-like_regulatory"/>
</dbReference>
<dbReference type="SUPFAM" id="SSF117281">
    <property type="entry name" value="Kelch motif"/>
    <property type="match status" value="1"/>
</dbReference>
<dbReference type="Pfam" id="PF24681">
    <property type="entry name" value="Kelch_KLHDC2_KLHL20_DRC7"/>
    <property type="match status" value="1"/>
</dbReference>
<gene>
    <name evidence="3" type="ORF">M076_0235</name>
</gene>
<dbReference type="AlphaFoldDB" id="A0A015YQI8"/>
<name>A0A015YQI8_BACFG</name>
<comment type="caution">
    <text evidence="3">The sequence shown here is derived from an EMBL/GenBank/DDBJ whole genome shotgun (WGS) entry which is preliminary data.</text>
</comment>
<dbReference type="PATRIC" id="fig|1339280.3.peg.226"/>
<dbReference type="SUPFAM" id="SSF49464">
    <property type="entry name" value="Carboxypeptidase regulatory domain-like"/>
    <property type="match status" value="1"/>
</dbReference>
<dbReference type="Gene3D" id="2.120.10.80">
    <property type="entry name" value="Kelch-type beta propeller"/>
    <property type="match status" value="1"/>
</dbReference>
<keyword evidence="2" id="KW-0677">Repeat</keyword>
<evidence type="ECO:0000256" key="2">
    <source>
        <dbReference type="ARBA" id="ARBA00022737"/>
    </source>
</evidence>
<dbReference type="PANTHER" id="PTHR45632">
    <property type="entry name" value="LD33804P"/>
    <property type="match status" value="1"/>
</dbReference>
<dbReference type="EMBL" id="JGDM01000007">
    <property type="protein sequence ID" value="EXZ46503.1"/>
    <property type="molecule type" value="Genomic_DNA"/>
</dbReference>
<organism evidence="3 4">
    <name type="scientific">Bacteroides fragilis str. 2-F-2 #4</name>
    <dbReference type="NCBI Taxonomy" id="1339280"/>
    <lineage>
        <taxon>Bacteria</taxon>
        <taxon>Pseudomonadati</taxon>
        <taxon>Bacteroidota</taxon>
        <taxon>Bacteroidia</taxon>
        <taxon>Bacteroidales</taxon>
        <taxon>Bacteroidaceae</taxon>
        <taxon>Bacteroides</taxon>
    </lineage>
</organism>
<dbReference type="Pfam" id="PF13715">
    <property type="entry name" value="CarbopepD_reg_2"/>
    <property type="match status" value="1"/>
</dbReference>
<dbReference type="InterPro" id="IPR015915">
    <property type="entry name" value="Kelch-typ_b-propeller"/>
</dbReference>